<keyword evidence="3" id="KW-0812">Transmembrane</keyword>
<dbReference type="PROSITE" id="PS50887">
    <property type="entry name" value="GGDEF"/>
    <property type="match status" value="1"/>
</dbReference>
<dbReference type="InterPro" id="IPR050469">
    <property type="entry name" value="Diguanylate_Cyclase"/>
</dbReference>
<dbReference type="NCBIfam" id="TIGR00254">
    <property type="entry name" value="GGDEF"/>
    <property type="match status" value="1"/>
</dbReference>
<proteinExistence type="predicted"/>
<feature type="transmembrane region" description="Helical" evidence="3">
    <location>
        <begin position="64"/>
        <end position="86"/>
    </location>
</feature>
<dbReference type="InterPro" id="IPR000160">
    <property type="entry name" value="GGDEF_dom"/>
</dbReference>
<dbReference type="Pfam" id="PF00990">
    <property type="entry name" value="GGDEF"/>
    <property type="match status" value="1"/>
</dbReference>
<evidence type="ECO:0000256" key="3">
    <source>
        <dbReference type="SAM" id="Phobius"/>
    </source>
</evidence>
<dbReference type="InterPro" id="IPR029787">
    <property type="entry name" value="Nucleotide_cyclase"/>
</dbReference>
<dbReference type="AlphaFoldDB" id="A0A329Y966"/>
<gene>
    <name evidence="5" type="ORF">DQ393_17545</name>
</gene>
<feature type="domain" description="GGDEF" evidence="4">
    <location>
        <begin position="249"/>
        <end position="382"/>
    </location>
</feature>
<dbReference type="EMBL" id="QMKK01000042">
    <property type="protein sequence ID" value="RAX40411.1"/>
    <property type="molecule type" value="Genomic_DNA"/>
</dbReference>
<dbReference type="EC" id="2.7.7.65" evidence="1"/>
<feature type="transmembrane region" description="Helical" evidence="3">
    <location>
        <begin position="194"/>
        <end position="216"/>
    </location>
</feature>
<dbReference type="OrthoDB" id="9812260at2"/>
<dbReference type="GO" id="GO:0052621">
    <property type="term" value="F:diguanylate cyclase activity"/>
    <property type="evidence" value="ECO:0007669"/>
    <property type="project" value="UniProtKB-EC"/>
</dbReference>
<comment type="catalytic activity">
    <reaction evidence="2">
        <text>2 GTP = 3',3'-c-di-GMP + 2 diphosphate</text>
        <dbReference type="Rhea" id="RHEA:24898"/>
        <dbReference type="ChEBI" id="CHEBI:33019"/>
        <dbReference type="ChEBI" id="CHEBI:37565"/>
        <dbReference type="ChEBI" id="CHEBI:58805"/>
        <dbReference type="EC" id="2.7.7.65"/>
    </reaction>
</comment>
<sequence length="393" mass="42626">MFWRRRMADNFAFLLPVMMGTFSFVFFALARVKPIMPSAVAWGVGFGAGAAAFSIELLPMSPKWAAITTDLMFFISFNGYGEGLLIRFQNPRLIGPRAAFTALCLLINVYVVFGMESLNAELLLVDLALSVTLLVPVVFVLTKPRNVVDRALVIIAALVVVDTVVRVVVFDIIFKTSDALAAYSTSEYAYFEQISASALGLCFALAALGSILMDLFTRYRHAAELDPLTGLLNRRGFEEAVARIPDDGRTGVVMSCDIDHFKQINDRFGHAVGDRVISGLAKKIAEAVGPTAISARFGGEEFVAFLPSLDLKQAAIRAQNVCDGFGGRDWNELGIDARVTVSIGVAVMTSGDRNIHDAIARSDRALYIAKTTGRNQVALYCEDPILTSLTSAA</sequence>
<evidence type="ECO:0000313" key="6">
    <source>
        <dbReference type="Proteomes" id="UP000251205"/>
    </source>
</evidence>
<dbReference type="FunFam" id="3.30.70.270:FF:000001">
    <property type="entry name" value="Diguanylate cyclase domain protein"/>
    <property type="match status" value="1"/>
</dbReference>
<dbReference type="Gene3D" id="3.30.70.270">
    <property type="match status" value="1"/>
</dbReference>
<feature type="transmembrane region" description="Helical" evidence="3">
    <location>
        <begin position="122"/>
        <end position="141"/>
    </location>
</feature>
<dbReference type="CDD" id="cd01949">
    <property type="entry name" value="GGDEF"/>
    <property type="match status" value="1"/>
</dbReference>
<reference evidence="5 6" key="1">
    <citation type="submission" date="2018-06" db="EMBL/GenBank/DDBJ databases">
        <title>Whole Genome Sequence of an efficient microsymbiont, Rhizobium tropici.</title>
        <authorList>
            <person name="Srinivasan R."/>
            <person name="Singh H.V."/>
            <person name="Srivastava R."/>
            <person name="Kumari B."/>
            <person name="Radhakrishna A."/>
        </authorList>
    </citation>
    <scope>NUCLEOTIDE SEQUENCE [LARGE SCALE GENOMIC DNA]</scope>
    <source>
        <strain evidence="5 6">IGFRI Rhizo-19</strain>
    </source>
</reference>
<evidence type="ECO:0000256" key="2">
    <source>
        <dbReference type="ARBA" id="ARBA00034247"/>
    </source>
</evidence>
<accession>A0A329Y966</accession>
<name>A0A329Y966_RHITR</name>
<dbReference type="SUPFAM" id="SSF55073">
    <property type="entry name" value="Nucleotide cyclase"/>
    <property type="match status" value="1"/>
</dbReference>
<evidence type="ECO:0000256" key="1">
    <source>
        <dbReference type="ARBA" id="ARBA00012528"/>
    </source>
</evidence>
<keyword evidence="3" id="KW-0472">Membrane</keyword>
<dbReference type="InterPro" id="IPR043128">
    <property type="entry name" value="Rev_trsase/Diguanyl_cyclase"/>
</dbReference>
<dbReference type="PANTHER" id="PTHR45138:SF9">
    <property type="entry name" value="DIGUANYLATE CYCLASE DGCM-RELATED"/>
    <property type="match status" value="1"/>
</dbReference>
<feature type="transmembrane region" description="Helical" evidence="3">
    <location>
        <begin position="153"/>
        <end position="174"/>
    </location>
</feature>
<organism evidence="5 6">
    <name type="scientific">Rhizobium tropici</name>
    <dbReference type="NCBI Taxonomy" id="398"/>
    <lineage>
        <taxon>Bacteria</taxon>
        <taxon>Pseudomonadati</taxon>
        <taxon>Pseudomonadota</taxon>
        <taxon>Alphaproteobacteria</taxon>
        <taxon>Hyphomicrobiales</taxon>
        <taxon>Rhizobiaceae</taxon>
        <taxon>Rhizobium/Agrobacterium group</taxon>
        <taxon>Rhizobium</taxon>
    </lineage>
</organism>
<comment type="caution">
    <text evidence="5">The sequence shown here is derived from an EMBL/GenBank/DDBJ whole genome shotgun (WGS) entry which is preliminary data.</text>
</comment>
<protein>
    <recommendedName>
        <fullName evidence="1">diguanylate cyclase</fullName>
        <ecNumber evidence="1">2.7.7.65</ecNumber>
    </recommendedName>
</protein>
<dbReference type="Proteomes" id="UP000251205">
    <property type="component" value="Unassembled WGS sequence"/>
</dbReference>
<dbReference type="PANTHER" id="PTHR45138">
    <property type="entry name" value="REGULATORY COMPONENTS OF SENSORY TRANSDUCTION SYSTEM"/>
    <property type="match status" value="1"/>
</dbReference>
<evidence type="ECO:0000259" key="4">
    <source>
        <dbReference type="PROSITE" id="PS50887"/>
    </source>
</evidence>
<keyword evidence="3" id="KW-1133">Transmembrane helix</keyword>
<dbReference type="SMART" id="SM00267">
    <property type="entry name" value="GGDEF"/>
    <property type="match status" value="1"/>
</dbReference>
<feature type="transmembrane region" description="Helical" evidence="3">
    <location>
        <begin position="98"/>
        <end position="116"/>
    </location>
</feature>
<feature type="transmembrane region" description="Helical" evidence="3">
    <location>
        <begin position="12"/>
        <end position="32"/>
    </location>
</feature>
<evidence type="ECO:0000313" key="5">
    <source>
        <dbReference type="EMBL" id="RAX40411.1"/>
    </source>
</evidence>
<feature type="transmembrane region" description="Helical" evidence="3">
    <location>
        <begin position="39"/>
        <end position="58"/>
    </location>
</feature>